<evidence type="ECO:0000313" key="11">
    <source>
        <dbReference type="EMBL" id="TFJ85954.1"/>
    </source>
</evidence>
<feature type="chain" id="PRO_5020038075" description="Glutamyl-tRNA(Gln) amidotransferase subunit A, mitochondrial" evidence="9">
    <location>
        <begin position="26"/>
        <end position="1378"/>
    </location>
</feature>
<dbReference type="EC" id="6.3.5.7" evidence="7"/>
<feature type="region of interest" description="Disordered" evidence="8">
    <location>
        <begin position="700"/>
        <end position="726"/>
    </location>
</feature>
<dbReference type="GO" id="GO:0050567">
    <property type="term" value="F:glutaminyl-tRNA synthase (glutamine-hydrolyzing) activity"/>
    <property type="evidence" value="ECO:0007669"/>
    <property type="project" value="UniProtKB-UniRule"/>
</dbReference>
<keyword evidence="5 7" id="KW-0648">Protein biosynthesis</keyword>
<feature type="active site" description="Acyl-ester intermediate" evidence="7">
    <location>
        <position position="223"/>
    </location>
</feature>
<comment type="caution">
    <text evidence="11">The sequence shown here is derived from an EMBL/GenBank/DDBJ whole genome shotgun (WGS) entry which is preliminary data.</text>
</comment>
<dbReference type="Pfam" id="PF01425">
    <property type="entry name" value="Amidase"/>
    <property type="match status" value="1"/>
</dbReference>
<dbReference type="HAMAP" id="MF_00120">
    <property type="entry name" value="GatA"/>
    <property type="match status" value="1"/>
</dbReference>
<feature type="compositionally biased region" description="Low complexity" evidence="8">
    <location>
        <begin position="1274"/>
        <end position="1286"/>
    </location>
</feature>
<dbReference type="Proteomes" id="UP000355283">
    <property type="component" value="Unassembled WGS sequence"/>
</dbReference>
<feature type="compositionally biased region" description="Basic and acidic residues" evidence="8">
    <location>
        <begin position="994"/>
        <end position="1004"/>
    </location>
</feature>
<dbReference type="PANTHER" id="PTHR11895">
    <property type="entry name" value="TRANSAMIDASE"/>
    <property type="match status" value="1"/>
</dbReference>
<dbReference type="GO" id="GO:0032543">
    <property type="term" value="P:mitochondrial translation"/>
    <property type="evidence" value="ECO:0007669"/>
    <property type="project" value="UniProtKB-UniRule"/>
</dbReference>
<comment type="similarity">
    <text evidence="1 7">Belongs to the amidase family. GatA subfamily.</text>
</comment>
<dbReference type="EMBL" id="SDOX01000010">
    <property type="protein sequence ID" value="TFJ85954.1"/>
    <property type="molecule type" value="Genomic_DNA"/>
</dbReference>
<feature type="region of interest" description="Disordered" evidence="8">
    <location>
        <begin position="1274"/>
        <end position="1314"/>
    </location>
</feature>
<dbReference type="NCBIfam" id="TIGR00132">
    <property type="entry name" value="gatA"/>
    <property type="match status" value="1"/>
</dbReference>
<organism evidence="11 12">
    <name type="scientific">Nannochloropsis salina CCMP1776</name>
    <dbReference type="NCBI Taxonomy" id="1027361"/>
    <lineage>
        <taxon>Eukaryota</taxon>
        <taxon>Sar</taxon>
        <taxon>Stramenopiles</taxon>
        <taxon>Ochrophyta</taxon>
        <taxon>Eustigmatophyceae</taxon>
        <taxon>Eustigmatales</taxon>
        <taxon>Monodopsidaceae</taxon>
        <taxon>Microchloropsis</taxon>
        <taxon>Microchloropsis salina</taxon>
    </lineage>
</organism>
<dbReference type="PROSITE" id="PS00571">
    <property type="entry name" value="AMIDASES"/>
    <property type="match status" value="1"/>
</dbReference>
<dbReference type="InterPro" id="IPR020556">
    <property type="entry name" value="Amidase_CS"/>
</dbReference>
<dbReference type="InterPro" id="IPR000120">
    <property type="entry name" value="Amidase"/>
</dbReference>
<dbReference type="OrthoDB" id="421993at2759"/>
<comment type="catalytic activity">
    <reaction evidence="6 7">
        <text>L-glutamyl-tRNA(Gln) + L-glutamine + ATP + H2O = L-glutaminyl-tRNA(Gln) + L-glutamate + ADP + phosphate + H(+)</text>
        <dbReference type="Rhea" id="RHEA:17521"/>
        <dbReference type="Rhea" id="RHEA-COMP:9681"/>
        <dbReference type="Rhea" id="RHEA-COMP:9684"/>
        <dbReference type="ChEBI" id="CHEBI:15377"/>
        <dbReference type="ChEBI" id="CHEBI:15378"/>
        <dbReference type="ChEBI" id="CHEBI:29985"/>
        <dbReference type="ChEBI" id="CHEBI:30616"/>
        <dbReference type="ChEBI" id="CHEBI:43474"/>
        <dbReference type="ChEBI" id="CHEBI:58359"/>
        <dbReference type="ChEBI" id="CHEBI:78520"/>
        <dbReference type="ChEBI" id="CHEBI:78521"/>
        <dbReference type="ChEBI" id="CHEBI:456216"/>
        <dbReference type="EC" id="6.3.5.7"/>
    </reaction>
</comment>
<dbReference type="GO" id="GO:0005739">
    <property type="term" value="C:mitochondrion"/>
    <property type="evidence" value="ECO:0007669"/>
    <property type="project" value="UniProtKB-SubCell"/>
</dbReference>
<evidence type="ECO:0000256" key="1">
    <source>
        <dbReference type="ARBA" id="ARBA00008069"/>
    </source>
</evidence>
<evidence type="ECO:0000313" key="12">
    <source>
        <dbReference type="Proteomes" id="UP000355283"/>
    </source>
</evidence>
<comment type="subcellular location">
    <subcellularLocation>
        <location evidence="7">Mitochondrion</location>
    </subcellularLocation>
</comment>
<name>A0A4D9D4K8_9STRA</name>
<dbReference type="Gene3D" id="3.90.1300.10">
    <property type="entry name" value="Amidase signature (AS) domain"/>
    <property type="match status" value="1"/>
</dbReference>
<feature type="signal peptide" evidence="9">
    <location>
        <begin position="1"/>
        <end position="25"/>
    </location>
</feature>
<feature type="region of interest" description="Disordered" evidence="8">
    <location>
        <begin position="1214"/>
        <end position="1243"/>
    </location>
</feature>
<evidence type="ECO:0000256" key="5">
    <source>
        <dbReference type="ARBA" id="ARBA00022917"/>
    </source>
</evidence>
<sequence length="1378" mass="143025">MSFLLTSRRKPLLLLVLAVLAKATAFQSGSVGKYHLRKHLSTRIFSSSTIHDMVERIQQGQISVAEVTKQSLLQIEAQDRAIGAFLTLSGDQAMSEARALDEKLAGREPGTSTMPLLGLPVAIKDNICTAGIPTTAGSKVLQGYVPSYDATAVARLRAAGAVLVGKTNLDEFGMGSTTESSGYHVTRNPRDLSRSPGGSSGGSAAAVASGMVLAALGTDTGGSIRQPASWTGTVGLKPTYGRVSRHGLLAYGSSTDVIGPLTGTVMDSARLLSALAGADPLHDATTSLAPAAEDYVSAVKEAEARGERPLAGTRIGLIRETLQTRVEDGVSTVVQDAVARLEDLGAEIVEVSIPYLDAHCASYYVNVLSEASANLARYDGVRYGLRPRDAGSAKTVMLGSRGEGFGEEVKQRILLGTFSLSAGYADAYYLKSQQLRSVLSEAFKSAFETADVLISPTAPTVAYPLGKAAGSKVDMYADDLFTVPASLAGLPAISLPVGKAPSSSASSDFLPPELDAVVIYSLGDENVQVHNDLIRGVVQNVSIQESERHPGQASGVPTSRFCGISKEVVRREIGGHGNSVHGREGNEHRKRARDVAGDDRVDPSEGEDGEDSDAEQSQALLRAFERELGAKGALWDVWGPMRQASHRHAVAEARACRAEIEFRRVKSLMDPAMDLAPSLSCPLLSPASFPMRSPAAFSGLLGSSPSSAPSASTSPASSSSLIANRSPAHEITSRAHAPDQTLFSLQASSSSQRAEPSVAGEAVGSTDGARNGEVAPVPREGTPGAREASGPDGASVAGGGPWEREKDAVCDFARAPEWTRRTLAGPSENQPPTAALAGAEIREETSTEPAMRGTGQDAPHPEAGPSPAEPSSHAGASLKLSVEAPVLGGTIPPVTSPPAHKEVPQPPPPPTSLPHEGQAGAQVQKTAPSIELSIHVDAMGPLAEGEGLQKGDMRGQDPGMPGVHPPQALVLAEEGTGPIEDSANGEGKARKPGRRCEPDVKRSTALEAMGAPISGRDEALVPTPTGALGDAASSSKIEASEKPELTPAAPTPLPAVSDKSSLGKCAAAGPQNEQHSHQTTAPTTGARAALPSSRAMANNREIAEAVDSTHLPLIADACMPHPLLIHHILRTAGKPSVSTAPFTGTLAWTGWPGGRRIGTVKWARKKAQYTGPLAVSLEAMEGLEAGAENFVRRLLSRSVQTANLRLEGSEAGEKGLVPLSSKHNGSHGNKEAAINNSEPPGRALSPVVAAPGADGVPVGVLEEGEEKMAAVRMAASPSASSGCSRSGKGGMDQHEERLAGAHPSETPADDVKVSPEHENGVVDVAKLGWGKKTATIIDATTLLQSLRVPSQDPRDPLGRTFPSDTMLQELAASSSWST</sequence>
<evidence type="ECO:0000256" key="8">
    <source>
        <dbReference type="SAM" id="MobiDB-lite"/>
    </source>
</evidence>
<feature type="compositionally biased region" description="Basic and acidic residues" evidence="8">
    <location>
        <begin position="581"/>
        <end position="603"/>
    </location>
</feature>
<keyword evidence="3 7" id="KW-0547">Nucleotide-binding</keyword>
<dbReference type="InterPro" id="IPR036928">
    <property type="entry name" value="AS_sf"/>
</dbReference>
<feature type="region of interest" description="Disordered" evidence="8">
    <location>
        <begin position="175"/>
        <end position="203"/>
    </location>
</feature>
<dbReference type="PANTHER" id="PTHR11895:SF7">
    <property type="entry name" value="GLUTAMYL-TRNA(GLN) AMIDOTRANSFERASE SUBUNIT A, MITOCHONDRIAL"/>
    <property type="match status" value="1"/>
</dbReference>
<feature type="compositionally biased region" description="Polar residues" evidence="8">
    <location>
        <begin position="1362"/>
        <end position="1378"/>
    </location>
</feature>
<dbReference type="GO" id="GO:0030956">
    <property type="term" value="C:glutamyl-tRNA(Gln) amidotransferase complex"/>
    <property type="evidence" value="ECO:0007669"/>
    <property type="project" value="UniProtKB-UniRule"/>
</dbReference>
<gene>
    <name evidence="11" type="ORF">NSK_002774</name>
</gene>
<comment type="function">
    <text evidence="7">Allows the formation of correctly charged Gln-tRNA(Gln) through the transamidation of misacylated Glu-tRNA(Gln) in the mitochondria. The reaction takes place in the presence of glutamine and ATP through an activated gamma-phospho-Glu-tRNA(Gln).</text>
</comment>
<keyword evidence="2 7" id="KW-0436">Ligase</keyword>
<evidence type="ECO:0000256" key="7">
    <source>
        <dbReference type="HAMAP-Rule" id="MF_03150"/>
    </source>
</evidence>
<evidence type="ECO:0000256" key="9">
    <source>
        <dbReference type="SAM" id="SignalP"/>
    </source>
</evidence>
<dbReference type="InterPro" id="IPR023631">
    <property type="entry name" value="Amidase_dom"/>
</dbReference>
<evidence type="ECO:0000256" key="3">
    <source>
        <dbReference type="ARBA" id="ARBA00022741"/>
    </source>
</evidence>
<accession>A0A4D9D4K8</accession>
<comment type="subunit">
    <text evidence="7">Subunit of the heterotrimeric GatCAB amidotransferase (AdT) complex, composed of A, B and C subunits.</text>
</comment>
<keyword evidence="9" id="KW-0732">Signal</keyword>
<keyword evidence="4 7" id="KW-0067">ATP-binding</keyword>
<keyword evidence="7" id="KW-0496">Mitochondrion</keyword>
<reference evidence="11 12" key="1">
    <citation type="submission" date="2019-01" db="EMBL/GenBank/DDBJ databases">
        <title>Nuclear Genome Assembly of the Microalgal Biofuel strain Nannochloropsis salina CCMP1776.</title>
        <authorList>
            <person name="Hovde B."/>
        </authorList>
    </citation>
    <scope>NUCLEOTIDE SEQUENCE [LARGE SCALE GENOMIC DNA]</scope>
    <source>
        <strain evidence="11 12">CCMP1776</strain>
    </source>
</reference>
<evidence type="ECO:0000256" key="2">
    <source>
        <dbReference type="ARBA" id="ARBA00022598"/>
    </source>
</evidence>
<dbReference type="InterPro" id="IPR004412">
    <property type="entry name" value="GatA"/>
</dbReference>
<feature type="region of interest" description="Disordered" evidence="8">
    <location>
        <begin position="746"/>
        <end position="803"/>
    </location>
</feature>
<dbReference type="GO" id="GO:0070681">
    <property type="term" value="P:glutaminyl-tRNAGln biosynthesis via transamidation"/>
    <property type="evidence" value="ECO:0007669"/>
    <property type="project" value="UniProtKB-UniRule"/>
</dbReference>
<keyword evidence="12" id="KW-1185">Reference proteome</keyword>
<feature type="region of interest" description="Disordered" evidence="8">
    <location>
        <begin position="1347"/>
        <end position="1378"/>
    </location>
</feature>
<feature type="compositionally biased region" description="Low complexity" evidence="8">
    <location>
        <begin position="700"/>
        <end position="721"/>
    </location>
</feature>
<feature type="compositionally biased region" description="Low complexity" evidence="8">
    <location>
        <begin position="194"/>
        <end position="203"/>
    </location>
</feature>
<feature type="compositionally biased region" description="Polar residues" evidence="8">
    <location>
        <begin position="1071"/>
        <end position="1083"/>
    </location>
</feature>
<feature type="compositionally biased region" description="Acidic residues" evidence="8">
    <location>
        <begin position="604"/>
        <end position="614"/>
    </location>
</feature>
<dbReference type="SUPFAM" id="SSF75304">
    <property type="entry name" value="Amidase signature (AS) enzymes"/>
    <property type="match status" value="1"/>
</dbReference>
<feature type="region of interest" description="Disordered" evidence="8">
    <location>
        <begin position="573"/>
        <end position="615"/>
    </location>
</feature>
<feature type="region of interest" description="Disordered" evidence="8">
    <location>
        <begin position="820"/>
        <end position="930"/>
    </location>
</feature>
<feature type="active site" description="Charge relay system" evidence="7">
    <location>
        <position position="199"/>
    </location>
</feature>
<feature type="active site" description="Charge relay system" evidence="7">
    <location>
        <position position="124"/>
    </location>
</feature>
<evidence type="ECO:0000256" key="4">
    <source>
        <dbReference type="ARBA" id="ARBA00022840"/>
    </source>
</evidence>
<feature type="region of interest" description="Disordered" evidence="8">
    <location>
        <begin position="943"/>
        <end position="1089"/>
    </location>
</feature>
<evidence type="ECO:0000256" key="6">
    <source>
        <dbReference type="ARBA" id="ARBA00047407"/>
    </source>
</evidence>
<proteinExistence type="inferred from homology"/>
<dbReference type="GO" id="GO:0005524">
    <property type="term" value="F:ATP binding"/>
    <property type="evidence" value="ECO:0007669"/>
    <property type="project" value="UniProtKB-KW"/>
</dbReference>
<protein>
    <recommendedName>
        <fullName evidence="7">Glutamyl-tRNA(Gln) amidotransferase subunit A, mitochondrial</fullName>
        <shortName evidence="7">Glu-AdT subunit A</shortName>
        <ecNumber evidence="7">6.3.5.7</ecNumber>
    </recommendedName>
</protein>
<feature type="domain" description="Amidase" evidence="10">
    <location>
        <begin position="66"/>
        <end position="500"/>
    </location>
</feature>
<evidence type="ECO:0000259" key="10">
    <source>
        <dbReference type="Pfam" id="PF01425"/>
    </source>
</evidence>